<comment type="caution">
    <text evidence="1">The sequence shown here is derived from an EMBL/GenBank/DDBJ whole genome shotgun (WGS) entry which is preliminary data.</text>
</comment>
<gene>
    <name evidence="1" type="ORF">FUA24_09205</name>
</gene>
<dbReference type="AlphaFoldDB" id="A0A5D0I486"/>
<dbReference type="Pfam" id="PF13715">
    <property type="entry name" value="CarbopepD_reg_2"/>
    <property type="match status" value="1"/>
</dbReference>
<dbReference type="InterPro" id="IPR008969">
    <property type="entry name" value="CarboxyPept-like_regulatory"/>
</dbReference>
<dbReference type="EMBL" id="VSDQ01000577">
    <property type="protein sequence ID" value="TYA78523.1"/>
    <property type="molecule type" value="Genomic_DNA"/>
</dbReference>
<dbReference type="Proteomes" id="UP000323930">
    <property type="component" value="Unassembled WGS sequence"/>
</dbReference>
<dbReference type="OrthoDB" id="9768177at2"/>
<sequence>MQQLNLKINSPCSENFNKFDKTEKGGFCNICKKEVIDFRNMTATELIKFFEDNQTNTCGIFKTSQMKTYSQSSIKQPKSKFQYLKVFGLAMLSLFAFQSVNAQQSKSTPIEQQAQDGLLAGTVLDHENLPLPGVSIVLKGTKIGATTDFEGKYKFPQKLKEGDVLIFSYLGYTPIRKKVKANQTVLDVTLDAELVELMGAVNSNKVYKSKRKK</sequence>
<proteinExistence type="predicted"/>
<dbReference type="SUPFAM" id="SSF49464">
    <property type="entry name" value="Carboxypeptidase regulatory domain-like"/>
    <property type="match status" value="1"/>
</dbReference>
<evidence type="ECO:0000313" key="2">
    <source>
        <dbReference type="Proteomes" id="UP000323930"/>
    </source>
</evidence>
<protein>
    <recommendedName>
        <fullName evidence="3">Carboxypeptidase-like regulatory domain-containing protein</fullName>
    </recommendedName>
</protein>
<reference evidence="1 2" key="1">
    <citation type="submission" date="2019-08" db="EMBL/GenBank/DDBJ databases">
        <title>Seonamhaeicola sediminis sp. nov., isolated from marine sediment.</title>
        <authorList>
            <person name="Cao W.R."/>
        </authorList>
    </citation>
    <scope>NUCLEOTIDE SEQUENCE [LARGE SCALE GENOMIC DNA]</scope>
    <source>
        <strain evidence="1 2">B011</strain>
    </source>
</reference>
<dbReference type="RefSeq" id="WP_148541605.1">
    <property type="nucleotide sequence ID" value="NZ_VSDQ01000577.1"/>
</dbReference>
<evidence type="ECO:0000313" key="1">
    <source>
        <dbReference type="EMBL" id="TYA78523.1"/>
    </source>
</evidence>
<name>A0A5D0I486_9FLAO</name>
<accession>A0A5D0I486</accession>
<organism evidence="1 2">
    <name type="scientific">Seonamhaeicola marinus</name>
    <dbReference type="NCBI Taxonomy" id="1912246"/>
    <lineage>
        <taxon>Bacteria</taxon>
        <taxon>Pseudomonadati</taxon>
        <taxon>Bacteroidota</taxon>
        <taxon>Flavobacteriia</taxon>
        <taxon>Flavobacteriales</taxon>
        <taxon>Flavobacteriaceae</taxon>
    </lineage>
</organism>
<evidence type="ECO:0008006" key="3">
    <source>
        <dbReference type="Google" id="ProtNLM"/>
    </source>
</evidence>
<dbReference type="Gene3D" id="2.60.40.1120">
    <property type="entry name" value="Carboxypeptidase-like, regulatory domain"/>
    <property type="match status" value="1"/>
</dbReference>
<keyword evidence="2" id="KW-1185">Reference proteome</keyword>